<accession>A0A0A6RPB3</accession>
<keyword evidence="2" id="KW-1185">Reference proteome</keyword>
<name>A0A0A6RPB3_9GAMM</name>
<gene>
    <name evidence="1" type="ORF">PN36_00565</name>
</gene>
<evidence type="ECO:0000313" key="1">
    <source>
        <dbReference type="EMBL" id="KHD05701.1"/>
    </source>
</evidence>
<dbReference type="EMBL" id="JSZA02000002">
    <property type="protein sequence ID" value="KHD05701.1"/>
    <property type="molecule type" value="Genomic_DNA"/>
</dbReference>
<protein>
    <submittedName>
        <fullName evidence="1">Uncharacterized protein</fullName>
    </submittedName>
</protein>
<evidence type="ECO:0000313" key="2">
    <source>
        <dbReference type="Proteomes" id="UP000030428"/>
    </source>
</evidence>
<comment type="caution">
    <text evidence="1">The sequence shown here is derived from an EMBL/GenBank/DDBJ whole genome shotgun (WGS) entry which is preliminary data.</text>
</comment>
<sequence>MSVNKYNKHILVLPEDDANRQIANGFILEQNINDTAIQILPPPGGWTKVLKSFKDNHVSGMYKYKDRMMLLLVDFDQDEKRLDKIKSQIPDALKKRVFVLGVQSEPENLKKNIANINTFEELGKNLAQDCVNETDQIWEHELLKHNRNELERMISSVKPFLFH</sequence>
<dbReference type="AlphaFoldDB" id="A0A0A6RPB3"/>
<proteinExistence type="predicted"/>
<organism evidence="1 2">
    <name type="scientific">Candidatus Thiomargarita nelsonii</name>
    <dbReference type="NCBI Taxonomy" id="1003181"/>
    <lineage>
        <taxon>Bacteria</taxon>
        <taxon>Pseudomonadati</taxon>
        <taxon>Pseudomonadota</taxon>
        <taxon>Gammaproteobacteria</taxon>
        <taxon>Thiotrichales</taxon>
        <taxon>Thiotrichaceae</taxon>
        <taxon>Thiomargarita</taxon>
    </lineage>
</organism>
<dbReference type="Proteomes" id="UP000030428">
    <property type="component" value="Unassembled WGS sequence"/>
</dbReference>
<reference evidence="1 2" key="1">
    <citation type="journal article" date="2016" name="Front. Microbiol.">
        <title>Single-Cell (Meta-)Genomics of a Dimorphic Candidatus Thiomargarita nelsonii Reveals Genomic Plasticity.</title>
        <authorList>
            <person name="Flood B.E."/>
            <person name="Fliss P."/>
            <person name="Jones D.S."/>
            <person name="Dick G.J."/>
            <person name="Jain S."/>
            <person name="Kaster A.K."/>
            <person name="Winkel M."/>
            <person name="Mussmann M."/>
            <person name="Bailey J."/>
        </authorList>
    </citation>
    <scope>NUCLEOTIDE SEQUENCE [LARGE SCALE GENOMIC DNA]</scope>
    <source>
        <strain evidence="1">Hydrate Ridge</strain>
    </source>
</reference>